<feature type="compositionally biased region" description="Gly residues" evidence="1">
    <location>
        <begin position="1"/>
        <end position="10"/>
    </location>
</feature>
<evidence type="ECO:0000256" key="1">
    <source>
        <dbReference type="SAM" id="MobiDB-lite"/>
    </source>
</evidence>
<keyword evidence="3" id="KW-1185">Reference proteome</keyword>
<feature type="compositionally biased region" description="Basic and acidic residues" evidence="1">
    <location>
        <begin position="21"/>
        <end position="30"/>
    </location>
</feature>
<gene>
    <name evidence="2" type="ORF">SGCZBJ_14695</name>
</gene>
<protein>
    <submittedName>
        <fullName evidence="2">Uncharacterized protein</fullName>
    </submittedName>
</protein>
<evidence type="ECO:0000313" key="2">
    <source>
        <dbReference type="EMBL" id="PLR23836.1"/>
    </source>
</evidence>
<organism evidence="2 3">
    <name type="scientific">Caulobacter zeae</name>
    <dbReference type="NCBI Taxonomy" id="2055137"/>
    <lineage>
        <taxon>Bacteria</taxon>
        <taxon>Pseudomonadati</taxon>
        <taxon>Pseudomonadota</taxon>
        <taxon>Alphaproteobacteria</taxon>
        <taxon>Caulobacterales</taxon>
        <taxon>Caulobacteraceae</taxon>
        <taxon>Caulobacter</taxon>
    </lineage>
</organism>
<sequence length="80" mass="8372">MARRAGGGLRGQTRGLALTRKTTEGMERARGVRTASGAVFECTVSTKPGRPARSFDLRPGRAGLFRPSPPSASAFPVTGL</sequence>
<dbReference type="Proteomes" id="UP000234479">
    <property type="component" value="Unassembled WGS sequence"/>
</dbReference>
<name>A0A2N5DD00_9CAUL</name>
<comment type="caution">
    <text evidence="2">The sequence shown here is derived from an EMBL/GenBank/DDBJ whole genome shotgun (WGS) entry which is preliminary data.</text>
</comment>
<feature type="region of interest" description="Disordered" evidence="1">
    <location>
        <begin position="51"/>
        <end position="80"/>
    </location>
</feature>
<proteinExistence type="predicted"/>
<evidence type="ECO:0000313" key="3">
    <source>
        <dbReference type="Proteomes" id="UP000234479"/>
    </source>
</evidence>
<dbReference type="AlphaFoldDB" id="A0A2N5DD00"/>
<accession>A0A2N5DD00</accession>
<dbReference type="EMBL" id="PJRS01000028">
    <property type="protein sequence ID" value="PLR23836.1"/>
    <property type="molecule type" value="Genomic_DNA"/>
</dbReference>
<feature type="region of interest" description="Disordered" evidence="1">
    <location>
        <begin position="1"/>
        <end position="31"/>
    </location>
</feature>
<reference evidence="2 3" key="1">
    <citation type="submission" date="2017-12" db="EMBL/GenBank/DDBJ databases">
        <title>The genome sequence of Caulobacter sp. 410.</title>
        <authorList>
            <person name="Gao J."/>
            <person name="Mao X."/>
            <person name="Sun J."/>
        </authorList>
    </citation>
    <scope>NUCLEOTIDE SEQUENCE [LARGE SCALE GENOMIC DNA]</scope>
    <source>
        <strain evidence="2 3">410</strain>
    </source>
</reference>